<accession>A0AAN6GEL6</accession>
<comment type="caution">
    <text evidence="2">The sequence shown here is derived from an EMBL/GenBank/DDBJ whole genome shotgun (WGS) entry which is preliminary data.</text>
</comment>
<dbReference type="PANTHER" id="PTHR14209:SF19">
    <property type="entry name" value="ISOAMYL ACETATE-HYDROLYZING ESTERASE 1 HOMOLOG"/>
    <property type="match status" value="1"/>
</dbReference>
<reference evidence="2" key="1">
    <citation type="journal article" date="2023" name="PhytoFront">
        <title>Draft Genome Resources of Seven Strains of Tilletia horrida, Causal Agent of Kernel Smut of Rice.</title>
        <authorList>
            <person name="Khanal S."/>
            <person name="Antony Babu S."/>
            <person name="Zhou X.G."/>
        </authorList>
    </citation>
    <scope>NUCLEOTIDE SEQUENCE</scope>
    <source>
        <strain evidence="2">TX3</strain>
    </source>
</reference>
<feature type="domain" description="SGNH hydrolase-type esterase" evidence="1">
    <location>
        <begin position="11"/>
        <end position="207"/>
    </location>
</feature>
<dbReference type="AlphaFoldDB" id="A0AAN6GEL6"/>
<dbReference type="PANTHER" id="PTHR14209">
    <property type="entry name" value="ISOAMYL ACETATE-HYDROLYZING ESTERASE 1"/>
    <property type="match status" value="1"/>
</dbReference>
<organism evidence="2 3">
    <name type="scientific">Tilletia horrida</name>
    <dbReference type="NCBI Taxonomy" id="155126"/>
    <lineage>
        <taxon>Eukaryota</taxon>
        <taxon>Fungi</taxon>
        <taxon>Dikarya</taxon>
        <taxon>Basidiomycota</taxon>
        <taxon>Ustilaginomycotina</taxon>
        <taxon>Exobasidiomycetes</taxon>
        <taxon>Tilletiales</taxon>
        <taxon>Tilletiaceae</taxon>
        <taxon>Tilletia</taxon>
    </lineage>
</organism>
<protein>
    <recommendedName>
        <fullName evidence="1">SGNH hydrolase-type esterase domain-containing protein</fullName>
    </recommendedName>
</protein>
<dbReference type="SUPFAM" id="SSF52266">
    <property type="entry name" value="SGNH hydrolase"/>
    <property type="match status" value="1"/>
</dbReference>
<gene>
    <name evidence="2" type="ORF">OC842_001689</name>
</gene>
<dbReference type="Gene3D" id="3.40.50.1110">
    <property type="entry name" value="SGNH hydrolase"/>
    <property type="match status" value="1"/>
</dbReference>
<dbReference type="EMBL" id="JAPDMQ010000062">
    <property type="protein sequence ID" value="KAK0537319.1"/>
    <property type="molecule type" value="Genomic_DNA"/>
</dbReference>
<proteinExistence type="predicted"/>
<dbReference type="InterPro" id="IPR036514">
    <property type="entry name" value="SGNH_hydro_sf"/>
</dbReference>
<name>A0AAN6GEL6_9BASI</name>
<sequence length="258" mass="28251">MAAPIYDSVVLLGDSQTEFGSKPGGLVNLLAAHYSRVFDVVNRGFSGYTTDQARVLAPRIFAQQRVSGAAELGSPPSGTVRLVTVWFGSNDAAVPGHRQHVPLSRFRENLSAILDTIEARAPAAKILCLTPVTLIPETERVGESRQPAITRTYVDAILEVAQARRSSRIVGVDLYSMFEEVASKHLGAMQPLLQEDGLHISDFGYKLIFHKLTGIINGQWPELDPRRLQATYPLWRDVLPEEGKAAVSLEPRANVLQA</sequence>
<evidence type="ECO:0000313" key="3">
    <source>
        <dbReference type="Proteomes" id="UP001176521"/>
    </source>
</evidence>
<evidence type="ECO:0000259" key="1">
    <source>
        <dbReference type="Pfam" id="PF13472"/>
    </source>
</evidence>
<dbReference type="InterPro" id="IPR013830">
    <property type="entry name" value="SGNH_hydro"/>
</dbReference>
<dbReference type="Proteomes" id="UP001176521">
    <property type="component" value="Unassembled WGS sequence"/>
</dbReference>
<dbReference type="Pfam" id="PF13472">
    <property type="entry name" value="Lipase_GDSL_2"/>
    <property type="match status" value="1"/>
</dbReference>
<evidence type="ECO:0000313" key="2">
    <source>
        <dbReference type="EMBL" id="KAK0537319.1"/>
    </source>
</evidence>
<dbReference type="InterPro" id="IPR045136">
    <property type="entry name" value="Iah1-like"/>
</dbReference>
<keyword evidence="3" id="KW-1185">Reference proteome</keyword>